<dbReference type="SUPFAM" id="SSF47473">
    <property type="entry name" value="EF-hand"/>
    <property type="match status" value="1"/>
</dbReference>
<evidence type="ECO:0000256" key="1">
    <source>
        <dbReference type="ARBA" id="ARBA00022837"/>
    </source>
</evidence>
<feature type="compositionally biased region" description="Pro residues" evidence="2">
    <location>
        <begin position="558"/>
        <end position="567"/>
    </location>
</feature>
<proteinExistence type="predicted"/>
<protein>
    <recommendedName>
        <fullName evidence="3">EF-hand domain-containing protein</fullName>
    </recommendedName>
</protein>
<gene>
    <name evidence="4" type="ORF">PCOR1329_LOCUS16384</name>
</gene>
<evidence type="ECO:0000259" key="3">
    <source>
        <dbReference type="PROSITE" id="PS50222"/>
    </source>
</evidence>
<dbReference type="PROSITE" id="PS00018">
    <property type="entry name" value="EF_HAND_1"/>
    <property type="match status" value="2"/>
</dbReference>
<dbReference type="InterPro" id="IPR018247">
    <property type="entry name" value="EF_Hand_1_Ca_BS"/>
</dbReference>
<accession>A0ABN9R136</accession>
<evidence type="ECO:0000313" key="4">
    <source>
        <dbReference type="EMBL" id="CAK0811937.1"/>
    </source>
</evidence>
<comment type="caution">
    <text evidence="4">The sequence shown here is derived from an EMBL/GenBank/DDBJ whole genome shotgun (WGS) entry which is preliminary data.</text>
</comment>
<dbReference type="Pfam" id="PF13202">
    <property type="entry name" value="EF-hand_5"/>
    <property type="match status" value="1"/>
</dbReference>
<dbReference type="InterPro" id="IPR002048">
    <property type="entry name" value="EF_hand_dom"/>
</dbReference>
<reference evidence="4" key="1">
    <citation type="submission" date="2023-10" db="EMBL/GenBank/DDBJ databases">
        <authorList>
            <person name="Chen Y."/>
            <person name="Shah S."/>
            <person name="Dougan E. K."/>
            <person name="Thang M."/>
            <person name="Chan C."/>
        </authorList>
    </citation>
    <scope>NUCLEOTIDE SEQUENCE [LARGE SCALE GENOMIC DNA]</scope>
</reference>
<evidence type="ECO:0000256" key="2">
    <source>
        <dbReference type="SAM" id="MobiDB-lite"/>
    </source>
</evidence>
<feature type="domain" description="EF-hand" evidence="3">
    <location>
        <begin position="468"/>
        <end position="503"/>
    </location>
</feature>
<dbReference type="InterPro" id="IPR011992">
    <property type="entry name" value="EF-hand-dom_pair"/>
</dbReference>
<feature type="region of interest" description="Disordered" evidence="2">
    <location>
        <begin position="541"/>
        <end position="567"/>
    </location>
</feature>
<dbReference type="EMBL" id="CAUYUJ010005014">
    <property type="protein sequence ID" value="CAK0811937.1"/>
    <property type="molecule type" value="Genomic_DNA"/>
</dbReference>
<sequence>MCQACQDCTSNVISKLFACLPTAEANRFFCHMMLATLTDILRTEQQMSNILDFNAANPSGKYKLDLDNCSAHAVAERLRLLDRWERIVDGRRGRIDVSQRHNRSHFRNESFQGRSLWPRFPSVADWPLPETSRLEVDYVTTQRPGPDAECIDEELWAQLMACLMESPCDPENKLKVLRSISHYVWLTCFHVRQLIGCFRNPDHRVDVIVMFFSRVIDMWNEKVFRVRLTPDEIRHVNERLGYATMFPYLQPENCRLALDMSYPDQRLVCNFLVRLEEKEKPGNIQEYEMHYVNGEVDRFEMGIPRSWVELDSLPIEGVFHCYYNCAPEDRRFEFRRKNAETASFCTMSIVENSVSWWASLNEAPVDVLYLLSWLVGKYTNMNKVFRALTGSTDPNKTFNLRQLEDFLTQTGCTKFHGPDQHSRIAAIFRYLDPGREGSVSKHEFKAMEKLWQEMDLCIREFMFFVCHVFGDDMEELWAALDEDSSGVLTLQEWLRACEHVGYYGPADIVFKFIDSDDDGAIQFQELGVLEAIMTNVGKKKSRASFGATPASQDMTRPLSPPKESPRP</sequence>
<dbReference type="Gene3D" id="1.10.238.10">
    <property type="entry name" value="EF-hand"/>
    <property type="match status" value="1"/>
</dbReference>
<dbReference type="PROSITE" id="PS50222">
    <property type="entry name" value="EF_HAND_2"/>
    <property type="match status" value="1"/>
</dbReference>
<name>A0ABN9R136_9DINO</name>
<keyword evidence="5" id="KW-1185">Reference proteome</keyword>
<keyword evidence="1" id="KW-0106">Calcium</keyword>
<evidence type="ECO:0000313" key="5">
    <source>
        <dbReference type="Proteomes" id="UP001189429"/>
    </source>
</evidence>
<dbReference type="Proteomes" id="UP001189429">
    <property type="component" value="Unassembled WGS sequence"/>
</dbReference>
<organism evidence="4 5">
    <name type="scientific">Prorocentrum cordatum</name>
    <dbReference type="NCBI Taxonomy" id="2364126"/>
    <lineage>
        <taxon>Eukaryota</taxon>
        <taxon>Sar</taxon>
        <taxon>Alveolata</taxon>
        <taxon>Dinophyceae</taxon>
        <taxon>Prorocentrales</taxon>
        <taxon>Prorocentraceae</taxon>
        <taxon>Prorocentrum</taxon>
    </lineage>
</organism>